<keyword evidence="1" id="KW-0680">Restriction system</keyword>
<comment type="caution">
    <text evidence="3">The sequence shown here is derived from an EMBL/GenBank/DDBJ whole genome shotgun (WGS) entry which is preliminary data.</text>
</comment>
<proteinExistence type="predicted"/>
<dbReference type="Proteomes" id="UP000620633">
    <property type="component" value="Unassembled WGS sequence"/>
</dbReference>
<evidence type="ECO:0000313" key="3">
    <source>
        <dbReference type="EMBL" id="GGS36543.1"/>
    </source>
</evidence>
<name>A0ABQ2SQ39_9DEIO</name>
<organism evidence="3 4">
    <name type="scientific">Deinococcus knuensis</name>
    <dbReference type="NCBI Taxonomy" id="1837380"/>
    <lineage>
        <taxon>Bacteria</taxon>
        <taxon>Thermotogati</taxon>
        <taxon>Deinococcota</taxon>
        <taxon>Deinococci</taxon>
        <taxon>Deinococcales</taxon>
        <taxon>Deinococcaceae</taxon>
        <taxon>Deinococcus</taxon>
    </lineage>
</organism>
<dbReference type="InterPro" id="IPR044946">
    <property type="entry name" value="Restrct_endonuc_typeI_TRD_sf"/>
</dbReference>
<keyword evidence="4" id="KW-1185">Reference proteome</keyword>
<gene>
    <name evidence="3" type="ORF">GCM10008961_30300</name>
</gene>
<sequence length="263" mass="29041">MNRTLEQMARALFKSWFIDFDPVHAKQRGEQPAGIDAETAALFPDRLVEIDGKEVPERWAYGSVSDIAQQVKNQMNPSDHPDALFAHFSIPAFDASGRPAIERGSEIKSNKFVVPDAAILVSKLNPATPRIWDTDLSDDVEYRVSSTEFIPLVTRSEDLRAFLYLALTSHDFAKALSGQASGTSNSHQRVKPSDILSSPVLLAPPQVIAAFGRLVIPILDHSKRNLRENNQLAGTRDSLLPRLLSGELDVSDWQDSITEVTPA</sequence>
<dbReference type="InterPro" id="IPR052021">
    <property type="entry name" value="Type-I_RS_S_subunit"/>
</dbReference>
<dbReference type="PANTHER" id="PTHR30408">
    <property type="entry name" value="TYPE-1 RESTRICTION ENZYME ECOKI SPECIFICITY PROTEIN"/>
    <property type="match status" value="1"/>
</dbReference>
<dbReference type="PANTHER" id="PTHR30408:SF13">
    <property type="entry name" value="TYPE I RESTRICTION ENZYME HINDI SPECIFICITY SUBUNIT"/>
    <property type="match status" value="1"/>
</dbReference>
<reference evidence="4" key="1">
    <citation type="journal article" date="2019" name="Int. J. Syst. Evol. Microbiol.">
        <title>The Global Catalogue of Microorganisms (GCM) 10K type strain sequencing project: providing services to taxonomists for standard genome sequencing and annotation.</title>
        <authorList>
            <consortium name="The Broad Institute Genomics Platform"/>
            <consortium name="The Broad Institute Genome Sequencing Center for Infectious Disease"/>
            <person name="Wu L."/>
            <person name="Ma J."/>
        </authorList>
    </citation>
    <scope>NUCLEOTIDE SEQUENCE [LARGE SCALE GENOMIC DNA]</scope>
    <source>
        <strain evidence="4">JCM 31406</strain>
    </source>
</reference>
<dbReference type="EMBL" id="BMQO01000019">
    <property type="protein sequence ID" value="GGS36543.1"/>
    <property type="molecule type" value="Genomic_DNA"/>
</dbReference>
<evidence type="ECO:0008006" key="5">
    <source>
        <dbReference type="Google" id="ProtNLM"/>
    </source>
</evidence>
<keyword evidence="2" id="KW-0238">DNA-binding</keyword>
<protein>
    <recommendedName>
        <fullName evidence="5">Type I restriction modification DNA specificity domain-containing protein</fullName>
    </recommendedName>
</protein>
<accession>A0ABQ2SQ39</accession>
<evidence type="ECO:0000256" key="2">
    <source>
        <dbReference type="ARBA" id="ARBA00023125"/>
    </source>
</evidence>
<dbReference type="SUPFAM" id="SSF116734">
    <property type="entry name" value="DNA methylase specificity domain"/>
    <property type="match status" value="1"/>
</dbReference>
<evidence type="ECO:0000256" key="1">
    <source>
        <dbReference type="ARBA" id="ARBA00022747"/>
    </source>
</evidence>
<evidence type="ECO:0000313" key="4">
    <source>
        <dbReference type="Proteomes" id="UP000620633"/>
    </source>
</evidence>
<dbReference type="Gene3D" id="3.90.220.20">
    <property type="entry name" value="DNA methylase specificity domains"/>
    <property type="match status" value="1"/>
</dbReference>